<dbReference type="EMBL" id="CP018632">
    <property type="protein sequence ID" value="ASJ73746.1"/>
    <property type="molecule type" value="Genomic_DNA"/>
</dbReference>
<dbReference type="AlphaFoldDB" id="A0A2Z2NQJ5"/>
<evidence type="ECO:0000259" key="1">
    <source>
        <dbReference type="Pfam" id="PF13454"/>
    </source>
</evidence>
<accession>A0A2Z2NQJ5</accession>
<dbReference type="KEGG" id="gai:IMCC3135_18335"/>
<gene>
    <name evidence="2" type="ORF">IMCC3135_18335</name>
</gene>
<dbReference type="InterPro" id="IPR052189">
    <property type="entry name" value="L-asp_N-monooxygenase_NS-form"/>
</dbReference>
<dbReference type="Gene3D" id="3.50.50.60">
    <property type="entry name" value="FAD/NAD(P)-binding domain"/>
    <property type="match status" value="1"/>
</dbReference>
<reference evidence="2 3" key="1">
    <citation type="submission" date="2016-12" db="EMBL/GenBank/DDBJ databases">
        <authorList>
            <person name="Song W.-J."/>
            <person name="Kurnit D.M."/>
        </authorList>
    </citation>
    <scope>NUCLEOTIDE SEQUENCE [LARGE SCALE GENOMIC DNA]</scope>
    <source>
        <strain evidence="2 3">IMCC3135</strain>
    </source>
</reference>
<dbReference type="InterPro" id="IPR036188">
    <property type="entry name" value="FAD/NAD-bd_sf"/>
</dbReference>
<organism evidence="2 3">
    <name type="scientific">Granulosicoccus antarcticus IMCC3135</name>
    <dbReference type="NCBI Taxonomy" id="1192854"/>
    <lineage>
        <taxon>Bacteria</taxon>
        <taxon>Pseudomonadati</taxon>
        <taxon>Pseudomonadota</taxon>
        <taxon>Gammaproteobacteria</taxon>
        <taxon>Chromatiales</taxon>
        <taxon>Granulosicoccaceae</taxon>
        <taxon>Granulosicoccus</taxon>
    </lineage>
</organism>
<dbReference type="Proteomes" id="UP000250079">
    <property type="component" value="Chromosome"/>
</dbReference>
<sequence length="531" mass="59275">MLRKRVGIVGCGAMGLYTLKRLLESRVALTIELFESEAVAGTGMPYRNGMNADYMLCNAFSREIPSLTRSLVHWLETQPARELSEWEISSDDISARAFYPRLLIGEFLQAEFMQLCELAECAGHQIKVHSSTKVIDLVVERESVTVIFNTEVGKEREISLDTIVIATGHLWPKKPSIDQAQLLSPWPYTQITQHEPGRIGILGSSLSAVDIVIALGHAHGEFIEQGEHVLWVAGEQACDLRVTMVSRNGIMPEADFFYPFPYEPLTRITQEAVCNELEYGSNGLLWRVFKLLLDELDAADPGYLKQLGPDARTIEGFSSAYFRGRKERGGLDAVRQNLQEVRASMRCKETIAHRYVLLRGHEHFELVLAWLDAADWQCFKQHLLPVFADCYAALPHLSVARVLAMHQAGVLTIVASGEDSSFTSVPSGEVLVEFSDQKMEFDAMFDARGQSSASPQELLFPSLTQNLLDGESPLLKPFRLDLSVETSARIYCLALPQVLERYPFSQGLPNCSDLSKQVVSDILEGFEISSI</sequence>
<dbReference type="InterPro" id="IPR038732">
    <property type="entry name" value="HpyO/CreE_NAD-binding"/>
</dbReference>
<dbReference type="Pfam" id="PF13454">
    <property type="entry name" value="NAD_binding_9"/>
    <property type="match status" value="1"/>
</dbReference>
<dbReference type="SUPFAM" id="SSF51905">
    <property type="entry name" value="FAD/NAD(P)-binding domain"/>
    <property type="match status" value="1"/>
</dbReference>
<dbReference type="RefSeq" id="WP_088918883.1">
    <property type="nucleotide sequence ID" value="NZ_CP018632.1"/>
</dbReference>
<name>A0A2Z2NQJ5_9GAMM</name>
<feature type="domain" description="FAD-dependent urate hydroxylase HpyO/Asp monooxygenase CreE-like FAD/NAD(P)-binding" evidence="1">
    <location>
        <begin position="8"/>
        <end position="169"/>
    </location>
</feature>
<keyword evidence="3" id="KW-1185">Reference proteome</keyword>
<proteinExistence type="predicted"/>
<evidence type="ECO:0000313" key="2">
    <source>
        <dbReference type="EMBL" id="ASJ73746.1"/>
    </source>
</evidence>
<protein>
    <recommendedName>
        <fullName evidence="1">FAD-dependent urate hydroxylase HpyO/Asp monooxygenase CreE-like FAD/NAD(P)-binding domain-containing protein</fullName>
    </recommendedName>
</protein>
<dbReference type="PANTHER" id="PTHR40254:SF1">
    <property type="entry name" value="BLR0577 PROTEIN"/>
    <property type="match status" value="1"/>
</dbReference>
<dbReference type="OrthoDB" id="6309046at2"/>
<dbReference type="PANTHER" id="PTHR40254">
    <property type="entry name" value="BLR0577 PROTEIN"/>
    <property type="match status" value="1"/>
</dbReference>
<evidence type="ECO:0000313" key="3">
    <source>
        <dbReference type="Proteomes" id="UP000250079"/>
    </source>
</evidence>